<accession>A0ABR7IZM1</accession>
<dbReference type="InterPro" id="IPR010620">
    <property type="entry name" value="SBBP_repeat"/>
</dbReference>
<dbReference type="EMBL" id="JACRUN010000005">
    <property type="protein sequence ID" value="MBC5835231.1"/>
    <property type="molecule type" value="Genomic_DNA"/>
</dbReference>
<name>A0ABR7IZM1_9FLAO</name>
<evidence type="ECO:0000256" key="1">
    <source>
        <dbReference type="ARBA" id="ARBA00022729"/>
    </source>
</evidence>
<dbReference type="Proteomes" id="UP000605990">
    <property type="component" value="Unassembled WGS sequence"/>
</dbReference>
<dbReference type="Pfam" id="PF06739">
    <property type="entry name" value="SBBP"/>
    <property type="match status" value="1"/>
</dbReference>
<dbReference type="Pfam" id="PF17164">
    <property type="entry name" value="DUF5122"/>
    <property type="match status" value="4"/>
</dbReference>
<dbReference type="NCBIfam" id="TIGR04183">
    <property type="entry name" value="Por_Secre_tail"/>
    <property type="match status" value="1"/>
</dbReference>
<organism evidence="3 4">
    <name type="scientific">Flavobacterium bernardetii</name>
    <dbReference type="NCBI Taxonomy" id="2813823"/>
    <lineage>
        <taxon>Bacteria</taxon>
        <taxon>Pseudomonadati</taxon>
        <taxon>Bacteroidota</taxon>
        <taxon>Flavobacteriia</taxon>
        <taxon>Flavobacteriales</taxon>
        <taxon>Flavobacteriaceae</taxon>
        <taxon>Flavobacterium</taxon>
    </lineage>
</organism>
<proteinExistence type="predicted"/>
<keyword evidence="1" id="KW-0732">Signal</keyword>
<dbReference type="RefSeq" id="WP_166131501.1">
    <property type="nucleotide sequence ID" value="NZ_JAANOQ010000011.1"/>
</dbReference>
<evidence type="ECO:0000313" key="4">
    <source>
        <dbReference type="Proteomes" id="UP000605990"/>
    </source>
</evidence>
<dbReference type="InterPro" id="IPR026444">
    <property type="entry name" value="Secre_tail"/>
</dbReference>
<dbReference type="SUPFAM" id="SSF101898">
    <property type="entry name" value="NHL repeat"/>
    <property type="match status" value="1"/>
</dbReference>
<dbReference type="Pfam" id="PF18962">
    <property type="entry name" value="Por_Secre_tail"/>
    <property type="match status" value="1"/>
</dbReference>
<sequence length="503" mass="54713">MKKTILNSILFILLNTIYGYSQTPTFDATFGTNGKVYEDFISGSNEFSQIVLQSDGKIVASGAVATNDPYTQCLVVRFNTDGSVDTTFGNNGTVVTNSNQAYAHSIALQNDGKILITGGIELPNNNAEILVTRLNSNGTIDTTFGNSGNTIISLPTTDEEGLSILIDPAGNIYIGGYSNNNSFIVRLNQNGSIDNAFANNGTAIVNGEILYDLEFLNDGKILCIGNNVNSLTLSKLNTDGTFDTSFDGDGMVSTTFGPNEFPYARKAVILNNGDFIVVGHAYHNLKNKPVLVRYHSNGSLDTTFGNNGIVIKDFGGIIEGFGVDAAVDLNNHLIVGYTAGVASNWDFGVGCYNLDGSDVNSFGTNGTFIFNFGIEPEGFASLAIQSDNKIVMAGYKDISLMARLENSILSTHEFELNTNFTLYPNPINNETKLEFTLNSSEKLSFEIYNTKGQRLKTITNNKTYNSGNNVEKIDNLEFLPKGIYFLRISNEDRSKFKNITFIK</sequence>
<dbReference type="Gene3D" id="2.80.10.50">
    <property type="match status" value="3"/>
</dbReference>
<evidence type="ECO:0000259" key="2">
    <source>
        <dbReference type="Pfam" id="PF18962"/>
    </source>
</evidence>
<feature type="domain" description="Secretion system C-terminal sorting" evidence="2">
    <location>
        <begin position="422"/>
        <end position="498"/>
    </location>
</feature>
<dbReference type="NCBIfam" id="TIGR02608">
    <property type="entry name" value="delta_60_rpt"/>
    <property type="match status" value="6"/>
</dbReference>
<reference evidence="3 4" key="1">
    <citation type="submission" date="2020-08" db="EMBL/GenBank/DDBJ databases">
        <title>Description of novel Flavobacterium F-408 isolate.</title>
        <authorList>
            <person name="Saticioglu I.B."/>
            <person name="Duman M."/>
            <person name="Altun S."/>
        </authorList>
    </citation>
    <scope>NUCLEOTIDE SEQUENCE [LARGE SCALE GENOMIC DNA]</scope>
    <source>
        <strain evidence="3 4">F-408</strain>
    </source>
</reference>
<gene>
    <name evidence="3" type="ORF">H8R27_10065</name>
</gene>
<comment type="caution">
    <text evidence="3">The sequence shown here is derived from an EMBL/GenBank/DDBJ whole genome shotgun (WGS) entry which is preliminary data.</text>
</comment>
<dbReference type="InterPro" id="IPR013431">
    <property type="entry name" value="Delta_60_rpt"/>
</dbReference>
<protein>
    <submittedName>
        <fullName evidence="3">T9SS type A sorting domain-containing protein</fullName>
    </submittedName>
</protein>
<dbReference type="SUPFAM" id="SSF63829">
    <property type="entry name" value="Calcium-dependent phosphotriesterase"/>
    <property type="match status" value="1"/>
</dbReference>
<evidence type="ECO:0000313" key="3">
    <source>
        <dbReference type="EMBL" id="MBC5835231.1"/>
    </source>
</evidence>
<keyword evidence="4" id="KW-1185">Reference proteome</keyword>